<dbReference type="Proteomes" id="UP000502035">
    <property type="component" value="Chromosome"/>
</dbReference>
<name>A0A6G7YG46_9ACTN</name>
<evidence type="ECO:0000313" key="3">
    <source>
        <dbReference type="Proteomes" id="UP000502035"/>
    </source>
</evidence>
<dbReference type="EMBL" id="CP049866">
    <property type="protein sequence ID" value="QIK75699.1"/>
    <property type="molecule type" value="Genomic_DNA"/>
</dbReference>
<accession>A0A6G7YG46</accession>
<organism evidence="2 3">
    <name type="scientific">Nocardioides piscis</name>
    <dbReference type="NCBI Taxonomy" id="2714938"/>
    <lineage>
        <taxon>Bacteria</taxon>
        <taxon>Bacillati</taxon>
        <taxon>Actinomycetota</taxon>
        <taxon>Actinomycetes</taxon>
        <taxon>Propionibacteriales</taxon>
        <taxon>Nocardioidaceae</taxon>
        <taxon>Nocardioides</taxon>
    </lineage>
</organism>
<keyword evidence="3" id="KW-1185">Reference proteome</keyword>
<evidence type="ECO:0000313" key="2">
    <source>
        <dbReference type="EMBL" id="QIK75699.1"/>
    </source>
</evidence>
<proteinExistence type="predicted"/>
<keyword evidence="1" id="KW-1133">Transmembrane helix</keyword>
<keyword evidence="1" id="KW-0812">Transmembrane</keyword>
<feature type="transmembrane region" description="Helical" evidence="1">
    <location>
        <begin position="37"/>
        <end position="61"/>
    </location>
</feature>
<feature type="transmembrane region" description="Helical" evidence="1">
    <location>
        <begin position="67"/>
        <end position="94"/>
    </location>
</feature>
<reference evidence="2 3" key="1">
    <citation type="submission" date="2020-03" db="EMBL/GenBank/DDBJ databases">
        <title>Nocardioides sp. nov., isolated from fish.</title>
        <authorList>
            <person name="Hyun D.-W."/>
            <person name="Bae J.-W."/>
        </authorList>
    </citation>
    <scope>NUCLEOTIDE SEQUENCE [LARGE SCALE GENOMIC DNA]</scope>
    <source>
        <strain evidence="2 3">HDW12A</strain>
    </source>
</reference>
<gene>
    <name evidence="2" type="ORF">G7071_09835</name>
</gene>
<keyword evidence="1" id="KW-0472">Membrane</keyword>
<sequence>MLALLWNISAAIRGYLRFYMPTNRALDWLRTPRGLKWAIPIAVVGTPLYLYAMSIAAVISASPGFGWMNVLVIIFLWNALKFAWVAVLAPLAILRPMLGRGTAATS</sequence>
<dbReference type="KEGG" id="npi:G7071_09835"/>
<evidence type="ECO:0000256" key="1">
    <source>
        <dbReference type="SAM" id="Phobius"/>
    </source>
</evidence>
<protein>
    <submittedName>
        <fullName evidence="2">Sulfate permease</fullName>
    </submittedName>
</protein>
<dbReference type="RefSeq" id="WP_166318026.1">
    <property type="nucleotide sequence ID" value="NZ_CP049866.1"/>
</dbReference>
<dbReference type="AlphaFoldDB" id="A0A6G7YG46"/>